<proteinExistence type="predicted"/>
<dbReference type="STRING" id="888741.HMPREF9098_0970"/>
<gene>
    <name evidence="1" type="ORF">HMPREF9098_0970</name>
</gene>
<dbReference type="Proteomes" id="UP000004088">
    <property type="component" value="Unassembled WGS sequence"/>
</dbReference>
<name>F0EYN6_9NEIS</name>
<sequence>MRLFTPICNKSSLHIVKAMNFMLNYNELKRFYPDAQRRPIRIPK</sequence>
<comment type="caution">
    <text evidence="1">The sequence shown here is derived from an EMBL/GenBank/DDBJ whole genome shotgun (WGS) entry which is preliminary data.</text>
</comment>
<dbReference type="AlphaFoldDB" id="F0EYN6"/>
<accession>F0EYN6</accession>
<dbReference type="EMBL" id="AEWV01000015">
    <property type="protein sequence ID" value="EGC17644.1"/>
    <property type="molecule type" value="Genomic_DNA"/>
</dbReference>
<organism evidence="1 2">
    <name type="scientific">Kingella denitrificans ATCC 33394</name>
    <dbReference type="NCBI Taxonomy" id="888741"/>
    <lineage>
        <taxon>Bacteria</taxon>
        <taxon>Pseudomonadati</taxon>
        <taxon>Pseudomonadota</taxon>
        <taxon>Betaproteobacteria</taxon>
        <taxon>Neisseriales</taxon>
        <taxon>Neisseriaceae</taxon>
        <taxon>Kingella</taxon>
    </lineage>
</organism>
<evidence type="ECO:0000313" key="1">
    <source>
        <dbReference type="EMBL" id="EGC17644.1"/>
    </source>
</evidence>
<keyword evidence="2" id="KW-1185">Reference proteome</keyword>
<reference evidence="1 2" key="1">
    <citation type="submission" date="2011-01" db="EMBL/GenBank/DDBJ databases">
        <authorList>
            <person name="Muzny D."/>
            <person name="Qin X."/>
            <person name="Deng J."/>
            <person name="Jiang H."/>
            <person name="Liu Y."/>
            <person name="Qu J."/>
            <person name="Song X.-Z."/>
            <person name="Zhang L."/>
            <person name="Thornton R."/>
            <person name="Coyle M."/>
            <person name="Francisco L."/>
            <person name="Jackson L."/>
            <person name="Javaid M."/>
            <person name="Korchina V."/>
            <person name="Kovar C."/>
            <person name="Mata R."/>
            <person name="Mathew T."/>
            <person name="Ngo R."/>
            <person name="Nguyen L."/>
            <person name="Nguyen N."/>
            <person name="Okwuonu G."/>
            <person name="Ongeri F."/>
            <person name="Pham C."/>
            <person name="Simmons D."/>
            <person name="Wilczek-Boney K."/>
            <person name="Hale W."/>
            <person name="Jakkamsetti A."/>
            <person name="Pham P."/>
            <person name="Ruth R."/>
            <person name="San Lucas F."/>
            <person name="Warren J."/>
            <person name="Zhang J."/>
            <person name="Zhao Z."/>
            <person name="Zhou C."/>
            <person name="Zhu D."/>
            <person name="Lee S."/>
            <person name="Bess C."/>
            <person name="Blankenburg K."/>
            <person name="Forbes L."/>
            <person name="Fu Q."/>
            <person name="Gubbala S."/>
            <person name="Hirani K."/>
            <person name="Jayaseelan J.C."/>
            <person name="Lara F."/>
            <person name="Munidasa M."/>
            <person name="Palculict T."/>
            <person name="Patil S."/>
            <person name="Pu L.-L."/>
            <person name="Saada N."/>
            <person name="Tang L."/>
            <person name="Weissenberger G."/>
            <person name="Zhu Y."/>
            <person name="Hemphill L."/>
            <person name="Shang Y."/>
            <person name="Youmans B."/>
            <person name="Ayvaz T."/>
            <person name="Ross M."/>
            <person name="Santibanez J."/>
            <person name="Aqrawi P."/>
            <person name="Gross S."/>
            <person name="Joshi V."/>
            <person name="Fowler G."/>
            <person name="Nazareth L."/>
            <person name="Reid J."/>
            <person name="Worley K."/>
            <person name="Petrosino J."/>
            <person name="Highlander S."/>
            <person name="Gibbs R."/>
        </authorList>
    </citation>
    <scope>NUCLEOTIDE SEQUENCE [LARGE SCALE GENOMIC DNA]</scope>
    <source>
        <strain evidence="1 2">ATCC 33394</strain>
    </source>
</reference>
<evidence type="ECO:0000313" key="2">
    <source>
        <dbReference type="Proteomes" id="UP000004088"/>
    </source>
</evidence>
<dbReference type="HOGENOM" id="CLU_3217362_0_0_4"/>
<protein>
    <submittedName>
        <fullName evidence="1">Uncharacterized protein</fullName>
    </submittedName>
</protein>